<evidence type="ECO:0000256" key="1">
    <source>
        <dbReference type="ARBA" id="ARBA00006432"/>
    </source>
</evidence>
<comment type="similarity">
    <text evidence="1">Belongs to the ATP-dependent AMP-binding enzyme family.</text>
</comment>
<dbReference type="InterPro" id="IPR045851">
    <property type="entry name" value="AMP-bd_C_sf"/>
</dbReference>
<dbReference type="GO" id="GO:0006631">
    <property type="term" value="P:fatty acid metabolic process"/>
    <property type="evidence" value="ECO:0007669"/>
    <property type="project" value="TreeGrafter"/>
</dbReference>
<dbReference type="Pfam" id="PF00501">
    <property type="entry name" value="AMP-binding"/>
    <property type="match status" value="1"/>
</dbReference>
<gene>
    <name evidence="4" type="ORF">Vau01_038280</name>
</gene>
<dbReference type="InterPro" id="IPR042099">
    <property type="entry name" value="ANL_N_sf"/>
</dbReference>
<dbReference type="InterPro" id="IPR000873">
    <property type="entry name" value="AMP-dep_synth/lig_dom"/>
</dbReference>
<keyword evidence="2 4" id="KW-0436">Ligase</keyword>
<organism evidence="4 5">
    <name type="scientific">Virgisporangium aurantiacum</name>
    <dbReference type="NCBI Taxonomy" id="175570"/>
    <lineage>
        <taxon>Bacteria</taxon>
        <taxon>Bacillati</taxon>
        <taxon>Actinomycetota</taxon>
        <taxon>Actinomycetes</taxon>
        <taxon>Micromonosporales</taxon>
        <taxon>Micromonosporaceae</taxon>
        <taxon>Virgisporangium</taxon>
    </lineage>
</organism>
<dbReference type="PANTHER" id="PTHR43201">
    <property type="entry name" value="ACYL-COA SYNTHETASE"/>
    <property type="match status" value="1"/>
</dbReference>
<evidence type="ECO:0000259" key="3">
    <source>
        <dbReference type="Pfam" id="PF00501"/>
    </source>
</evidence>
<accession>A0A8J3Z3Z7</accession>
<dbReference type="EMBL" id="BOPG01000024">
    <property type="protein sequence ID" value="GIJ56312.1"/>
    <property type="molecule type" value="Genomic_DNA"/>
</dbReference>
<keyword evidence="5" id="KW-1185">Reference proteome</keyword>
<dbReference type="RefSeq" id="WP_203994422.1">
    <property type="nucleotide sequence ID" value="NZ_BOPG01000024.1"/>
</dbReference>
<dbReference type="Gene3D" id="3.40.50.12780">
    <property type="entry name" value="N-terminal domain of ligase-like"/>
    <property type="match status" value="1"/>
</dbReference>
<comment type="caution">
    <text evidence="4">The sequence shown here is derived from an EMBL/GenBank/DDBJ whole genome shotgun (WGS) entry which is preliminary data.</text>
</comment>
<evidence type="ECO:0000313" key="5">
    <source>
        <dbReference type="Proteomes" id="UP000612585"/>
    </source>
</evidence>
<reference evidence="4" key="1">
    <citation type="submission" date="2021-01" db="EMBL/GenBank/DDBJ databases">
        <title>Whole genome shotgun sequence of Virgisporangium aurantiacum NBRC 16421.</title>
        <authorList>
            <person name="Komaki H."/>
            <person name="Tamura T."/>
        </authorList>
    </citation>
    <scope>NUCLEOTIDE SEQUENCE</scope>
    <source>
        <strain evidence="4">NBRC 16421</strain>
    </source>
</reference>
<dbReference type="Proteomes" id="UP000612585">
    <property type="component" value="Unassembled WGS sequence"/>
</dbReference>
<proteinExistence type="inferred from homology"/>
<name>A0A8J3Z3Z7_9ACTN</name>
<dbReference type="InterPro" id="IPR020845">
    <property type="entry name" value="AMP-binding_CS"/>
</dbReference>
<dbReference type="Gene3D" id="3.30.300.30">
    <property type="match status" value="1"/>
</dbReference>
<dbReference type="PANTHER" id="PTHR43201:SF5">
    <property type="entry name" value="MEDIUM-CHAIN ACYL-COA LIGASE ACSF2, MITOCHONDRIAL"/>
    <property type="match status" value="1"/>
</dbReference>
<sequence length="470" mass="50351">MNLSQLLIARAAERPDLRIGTVDRQLELSDALRRAAGGARALRDRGLRPGDRVAVVAPSSTDYLVVWMACLLAGTPVALVNPTYPEDLLATMLDHLDPAFVVTEVPDTVADWPDLEVEASPGLDADRFDIASFMHTSGTTGVPKFCAQTHSYFLRLGRAVADALGLTAADRMLAPLPLFHINPLGYGIVGALTAGADALTVDRFSARGFWPAVREHGVTALALHAPPVEILKRSTTAADAAGHRVRTMFYADAEFVSRFGIPLAVSGYGSTEAAGVSHLHRWRLGDDIPANASRYGGLPRSDVDDRVVDGQILVREREPGTLFAGYYAHGVLNSATDAEGWFATGDLGRRDSSHGAAGGLVFLERAAESIRVKGEFVPIPFVEERFGTLAQLTDLALWKTPGDLVDDDAVLYVVAEPVPVDAIRAVAATLPGFMRPARVAQVRAIPRDAAAGKVQRRLLDGQEVLSWTAL</sequence>
<dbReference type="PROSITE" id="PS00455">
    <property type="entry name" value="AMP_BINDING"/>
    <property type="match status" value="1"/>
</dbReference>
<feature type="domain" description="AMP-dependent synthetase/ligase" evidence="3">
    <location>
        <begin position="23"/>
        <end position="323"/>
    </location>
</feature>
<dbReference type="AlphaFoldDB" id="A0A8J3Z3Z7"/>
<dbReference type="SUPFAM" id="SSF56801">
    <property type="entry name" value="Acetyl-CoA synthetase-like"/>
    <property type="match status" value="1"/>
</dbReference>
<evidence type="ECO:0000256" key="2">
    <source>
        <dbReference type="ARBA" id="ARBA00022598"/>
    </source>
</evidence>
<evidence type="ECO:0000313" key="4">
    <source>
        <dbReference type="EMBL" id="GIJ56312.1"/>
    </source>
</evidence>
<dbReference type="GO" id="GO:0031956">
    <property type="term" value="F:medium-chain fatty acid-CoA ligase activity"/>
    <property type="evidence" value="ECO:0007669"/>
    <property type="project" value="TreeGrafter"/>
</dbReference>
<protein>
    <submittedName>
        <fullName evidence="4">ATP-dependent acyl-CoA ligase</fullName>
    </submittedName>
</protein>